<evidence type="ECO:0000313" key="2">
    <source>
        <dbReference type="Proteomes" id="UP000234681"/>
    </source>
</evidence>
<evidence type="ECO:0000313" key="1">
    <source>
        <dbReference type="EMBL" id="EDL94458.1"/>
    </source>
</evidence>
<organism evidence="1 2">
    <name type="scientific">Rattus norvegicus</name>
    <name type="common">Rat</name>
    <dbReference type="NCBI Taxonomy" id="10116"/>
    <lineage>
        <taxon>Eukaryota</taxon>
        <taxon>Metazoa</taxon>
        <taxon>Chordata</taxon>
        <taxon>Craniata</taxon>
        <taxon>Vertebrata</taxon>
        <taxon>Euteleostomi</taxon>
        <taxon>Mammalia</taxon>
        <taxon>Eutheria</taxon>
        <taxon>Euarchontoglires</taxon>
        <taxon>Glires</taxon>
        <taxon>Rodentia</taxon>
        <taxon>Myomorpha</taxon>
        <taxon>Muroidea</taxon>
        <taxon>Muridae</taxon>
        <taxon>Murinae</taxon>
        <taxon>Rattus</taxon>
    </lineage>
</organism>
<gene>
    <name evidence="1" type="primary">Tectb_predicted</name>
    <name evidence="1" type="ORF">rCG_57479</name>
</gene>
<dbReference type="Proteomes" id="UP000234681">
    <property type="component" value="Chromosome 1"/>
</dbReference>
<accession>A6JHY4</accession>
<protein>
    <submittedName>
        <fullName evidence="1">Tectorin beta (Predicted), isoform CRA_b</fullName>
    </submittedName>
</protein>
<name>A6JHY4_RAT</name>
<dbReference type="AlphaFoldDB" id="A6JHY4"/>
<proteinExistence type="predicted"/>
<sequence length="65" mass="7364">MRFVDSPERLMRPNPKAPEELEHAELSFQTDHVVNNRAGRGFSGLCDFSDVLLHLVLMLGTWAVL</sequence>
<dbReference type="EMBL" id="CH473986">
    <property type="protein sequence ID" value="EDL94458.1"/>
    <property type="molecule type" value="Genomic_DNA"/>
</dbReference>
<reference evidence="2" key="1">
    <citation type="submission" date="2005-09" db="EMBL/GenBank/DDBJ databases">
        <authorList>
            <person name="Mural R.J."/>
            <person name="Li P.W."/>
            <person name="Adams M.D."/>
            <person name="Amanatides P.G."/>
            <person name="Baden-Tillson H."/>
            <person name="Barnstead M."/>
            <person name="Chin S.H."/>
            <person name="Dew I."/>
            <person name="Evans C.A."/>
            <person name="Ferriera S."/>
            <person name="Flanigan M."/>
            <person name="Fosler C."/>
            <person name="Glodek A."/>
            <person name="Gu Z."/>
            <person name="Holt R.A."/>
            <person name="Jennings D."/>
            <person name="Kraft C.L."/>
            <person name="Lu F."/>
            <person name="Nguyen T."/>
            <person name="Nusskern D.R."/>
            <person name="Pfannkoch C.M."/>
            <person name="Sitter C."/>
            <person name="Sutton G.G."/>
            <person name="Venter J.C."/>
            <person name="Wang Z."/>
            <person name="Woodage T."/>
            <person name="Zheng X.H."/>
            <person name="Zhong F."/>
        </authorList>
    </citation>
    <scope>NUCLEOTIDE SEQUENCE [LARGE SCALE GENOMIC DNA]</scope>
    <source>
        <strain>BN</strain>
        <strain evidence="2">Sprague-Dawley</strain>
    </source>
</reference>